<dbReference type="Proteomes" id="UP001550348">
    <property type="component" value="Unassembled WGS sequence"/>
</dbReference>
<name>A0ABV2VW29_9ACTN</name>
<evidence type="ECO:0000313" key="1">
    <source>
        <dbReference type="EMBL" id="MEU0156994.1"/>
    </source>
</evidence>
<evidence type="ECO:0000313" key="2">
    <source>
        <dbReference type="Proteomes" id="UP001550348"/>
    </source>
</evidence>
<organism evidence="1 2">
    <name type="scientific">Micromonospora fulviviridis</name>
    <dbReference type="NCBI Taxonomy" id="47860"/>
    <lineage>
        <taxon>Bacteria</taxon>
        <taxon>Bacillati</taxon>
        <taxon>Actinomycetota</taxon>
        <taxon>Actinomycetes</taxon>
        <taxon>Micromonosporales</taxon>
        <taxon>Micromonosporaceae</taxon>
        <taxon>Micromonospora</taxon>
    </lineage>
</organism>
<accession>A0ABV2VW29</accession>
<dbReference type="EMBL" id="JBEXRX010000281">
    <property type="protein sequence ID" value="MEU0156994.1"/>
    <property type="molecule type" value="Genomic_DNA"/>
</dbReference>
<keyword evidence="2" id="KW-1185">Reference proteome</keyword>
<protein>
    <submittedName>
        <fullName evidence="1">Uncharacterized protein</fullName>
    </submittedName>
</protein>
<proteinExistence type="predicted"/>
<reference evidence="1 2" key="1">
    <citation type="submission" date="2024-06" db="EMBL/GenBank/DDBJ databases">
        <title>The Natural Products Discovery Center: Release of the First 8490 Sequenced Strains for Exploring Actinobacteria Biosynthetic Diversity.</title>
        <authorList>
            <person name="Kalkreuter E."/>
            <person name="Kautsar S.A."/>
            <person name="Yang D."/>
            <person name="Bader C.D."/>
            <person name="Teijaro C.N."/>
            <person name="Fluegel L."/>
            <person name="Davis C.M."/>
            <person name="Simpson J.R."/>
            <person name="Lauterbach L."/>
            <person name="Steele A.D."/>
            <person name="Gui C."/>
            <person name="Meng S."/>
            <person name="Li G."/>
            <person name="Viehrig K."/>
            <person name="Ye F."/>
            <person name="Su P."/>
            <person name="Kiefer A.F."/>
            <person name="Nichols A."/>
            <person name="Cepeda A.J."/>
            <person name="Yan W."/>
            <person name="Fan B."/>
            <person name="Jiang Y."/>
            <person name="Adhikari A."/>
            <person name="Zheng C.-J."/>
            <person name="Schuster L."/>
            <person name="Cowan T.M."/>
            <person name="Smanski M.J."/>
            <person name="Chevrette M.G."/>
            <person name="De Carvalho L.P.S."/>
            <person name="Shen B."/>
        </authorList>
    </citation>
    <scope>NUCLEOTIDE SEQUENCE [LARGE SCALE GENOMIC DNA]</scope>
    <source>
        <strain evidence="1 2">NPDC006286</strain>
    </source>
</reference>
<gene>
    <name evidence="1" type="ORF">ABZ071_35080</name>
</gene>
<comment type="caution">
    <text evidence="1">The sequence shown here is derived from an EMBL/GenBank/DDBJ whole genome shotgun (WGS) entry which is preliminary data.</text>
</comment>
<sequence length="116" mass="12564">MATSKTTRPGGCPVWISLVIVSAQVHYRQASMVASEVHAGVVSDKTYRAVGEHLDGRGAVNDFVVGDWQSDVPRRVKHDVEGDGAARDTAVLEWCAVLRPRKVSTFSGRVVQGFVD</sequence>
<dbReference type="RefSeq" id="WP_355668463.1">
    <property type="nucleotide sequence ID" value="NZ_JBEXRX010000281.1"/>
</dbReference>